<organism evidence="14 15">
    <name type="scientific">Entamoeba histolytica</name>
    <dbReference type="NCBI Taxonomy" id="5759"/>
    <lineage>
        <taxon>Eukaryota</taxon>
        <taxon>Amoebozoa</taxon>
        <taxon>Evosea</taxon>
        <taxon>Archamoebae</taxon>
        <taxon>Mastigamoebida</taxon>
        <taxon>Entamoebidae</taxon>
        <taxon>Entamoeba</taxon>
    </lineage>
</organism>
<dbReference type="InterPro" id="IPR009008">
    <property type="entry name" value="Val/Leu/Ile-tRNA-synth_edit"/>
</dbReference>
<dbReference type="PROSITE" id="PS00178">
    <property type="entry name" value="AA_TRNA_LIGASE_I"/>
    <property type="match status" value="1"/>
</dbReference>
<dbReference type="VEuPathDB" id="AmoebaDB:EHI8A_104350"/>
<dbReference type="VEuPathDB" id="AmoebaDB:EHI5A_141300"/>
<dbReference type="SUPFAM" id="SSF47323">
    <property type="entry name" value="Anticodon-binding domain of a subclass of class I aminoacyl-tRNA synthetases"/>
    <property type="match status" value="1"/>
</dbReference>
<keyword evidence="7 10" id="KW-0030">Aminoacyl-tRNA synthetase</keyword>
<keyword evidence="11" id="KW-1133">Transmembrane helix</keyword>
<evidence type="ECO:0000256" key="9">
    <source>
        <dbReference type="ARBA" id="ARBA00048359"/>
    </source>
</evidence>
<dbReference type="InterPro" id="IPR002300">
    <property type="entry name" value="aa-tRNA-synth_Ia"/>
</dbReference>
<dbReference type="InterPro" id="IPR023586">
    <property type="entry name" value="Ile-tRNA-ligase_type2"/>
</dbReference>
<sequence>MNTDLPSQINFPKTEEEVIEFWKKIDVFNKCNEITKDRPRFSFYDGPPFATGLPHYGHLLAGTIKDTVCRYAIQTGHRVDRKFGWDTHGLPIEFEIDKLLGIHTTEEVLKLGIPKYNQECRNIVMRYSEEWKKVVWRCGRWIDMDHPYKTMDIDFMESVWWVFKQLYEKNLVYRGLKIMPFSTGCCTPLSNFEAGMAYRDVPDPAVTMTFPVNGEENTYFLAWTTTPWTLPSNLALCVNPNMDYVKFYDETTKHNYYMMECLMPTLPNAKKAKRTIIEKMKGKDLVGKTYVPLFPYFKDLKGCFRVVADDYVQNDSGTGIVHQAPGFGEDDYRVCMANGIISKGTNLVCPIDFSGKFTAEVPDYQGRYIKDCDKDIIERLKKEGRIFNVATITHSYPFCWRSDTPLIYRAIPSWFVNVESFKDKLVESSQQTYWVPENIREGRFENWLRNARDWAISRNRFWGTPIPIWTDDDYTEFVCVGSVKELEELTGKKVTDLHRESVDNLIIEKNGKKLHRISEVFDCWFESGSMPYGQSHYPFENVEQFKENFPGDFIAEGIDQTRGWFYSLIVISTALFGKAPFKNCVVNGLVLASDGKKMSKRLKNYPDPMDMINLYGADALRLSLINSPAVRAETVKFQEKTLKELISTIFLPWFNTLRYLKQSFKPEMKIMAIDKIANMNDMDRWILSSLMSLVKKVREEMKMFRLYTIITPLVDLLVTLSNWYIRLNRKRFRGGYGEAAQETSCSVLYHCLKIMSILMAPFTPFFSEFCYQKLKAFPLNYEEKMEESVHFVQIPEPLEQFHDAKLEEVVDALKKIIELGRSARDKKILPLKQPLRKITIIHGSQEFLDRLMVFKEYIAIELNVEEVIATTEQDQFITLSLAPERAVIGKKYKKEGKKYIDALMKVDRNRILKFIEEGKIEVEGQTFTEEEVKVHRQFSGDTSTQEAMWDKDVLVLLDCVRDINLIQKGICREVNNRIQKLRKEAGLKVDDNVVVYYSYDDSNHTNIDEAIKAQEEFLKSYGVIMKVKEGEIASIKDANVTLKCVTDSIHLFLVKL</sequence>
<dbReference type="PANTHER" id="PTHR42780">
    <property type="entry name" value="SOLEUCYL-TRNA SYNTHETASE"/>
    <property type="match status" value="1"/>
</dbReference>
<evidence type="ECO:0000256" key="1">
    <source>
        <dbReference type="ARBA" id="ARBA00005594"/>
    </source>
</evidence>
<name>A0A5K1VNZ7_ENTHI</name>
<dbReference type="GO" id="GO:0002161">
    <property type="term" value="F:aminoacyl-tRNA deacylase activity"/>
    <property type="evidence" value="ECO:0007669"/>
    <property type="project" value="InterPro"/>
</dbReference>
<dbReference type="InterPro" id="IPR001412">
    <property type="entry name" value="aa-tRNA-synth_I_CS"/>
</dbReference>
<evidence type="ECO:0000256" key="11">
    <source>
        <dbReference type="SAM" id="Phobius"/>
    </source>
</evidence>
<dbReference type="EC" id="6.1.1.5" evidence="2"/>
<dbReference type="PANTHER" id="PTHR42780:SF1">
    <property type="entry name" value="ISOLEUCINE--TRNA LIGASE, CYTOPLASMIC"/>
    <property type="match status" value="1"/>
</dbReference>
<proteinExistence type="inferred from homology"/>
<dbReference type="VEuPathDB" id="AmoebaDB:EHI_177660"/>
<dbReference type="GO" id="GO:0004822">
    <property type="term" value="F:isoleucine-tRNA ligase activity"/>
    <property type="evidence" value="ECO:0007669"/>
    <property type="project" value="UniProtKB-EC"/>
</dbReference>
<dbReference type="Pfam" id="PF08264">
    <property type="entry name" value="Anticodon_1"/>
    <property type="match status" value="1"/>
</dbReference>
<evidence type="ECO:0000256" key="8">
    <source>
        <dbReference type="ARBA" id="ARBA00032665"/>
    </source>
</evidence>
<dbReference type="InterPro" id="IPR033709">
    <property type="entry name" value="Anticodon_Ile_ABEc"/>
</dbReference>
<evidence type="ECO:0000313" key="14">
    <source>
        <dbReference type="EMBL" id="GAT93723.1"/>
    </source>
</evidence>
<dbReference type="FunFam" id="3.40.50.620:FF:000133">
    <property type="entry name" value="Isoleucyl-tRNA synthetase, cytoplasmic"/>
    <property type="match status" value="1"/>
</dbReference>
<dbReference type="InterPro" id="IPR013155">
    <property type="entry name" value="M/V/L/I-tRNA-synth_anticd-bd"/>
</dbReference>
<dbReference type="InterPro" id="IPR009080">
    <property type="entry name" value="tRNAsynth_Ia_anticodon-bd"/>
</dbReference>
<dbReference type="Proteomes" id="UP000078387">
    <property type="component" value="Unassembled WGS sequence"/>
</dbReference>
<dbReference type="GO" id="GO:0005524">
    <property type="term" value="F:ATP binding"/>
    <property type="evidence" value="ECO:0007669"/>
    <property type="project" value="UniProtKB-KW"/>
</dbReference>
<dbReference type="VEuPathDB" id="AmoebaDB:EHI7A_095280"/>
<comment type="catalytic activity">
    <reaction evidence="9">
        <text>tRNA(Ile) + L-isoleucine + ATP = L-isoleucyl-tRNA(Ile) + AMP + diphosphate</text>
        <dbReference type="Rhea" id="RHEA:11060"/>
        <dbReference type="Rhea" id="RHEA-COMP:9666"/>
        <dbReference type="Rhea" id="RHEA-COMP:9695"/>
        <dbReference type="ChEBI" id="CHEBI:30616"/>
        <dbReference type="ChEBI" id="CHEBI:33019"/>
        <dbReference type="ChEBI" id="CHEBI:58045"/>
        <dbReference type="ChEBI" id="CHEBI:78442"/>
        <dbReference type="ChEBI" id="CHEBI:78528"/>
        <dbReference type="ChEBI" id="CHEBI:456215"/>
        <dbReference type="EC" id="6.1.1.5"/>
    </reaction>
</comment>
<comment type="caution">
    <text evidence="14">The sequence shown here is derived from an EMBL/GenBank/DDBJ whole genome shotgun (WGS) entry which is preliminary data.</text>
</comment>
<evidence type="ECO:0000256" key="6">
    <source>
        <dbReference type="ARBA" id="ARBA00022917"/>
    </source>
</evidence>
<evidence type="ECO:0000256" key="7">
    <source>
        <dbReference type="ARBA" id="ARBA00023146"/>
    </source>
</evidence>
<dbReference type="FunFam" id="3.40.50.620:FF:000023">
    <property type="entry name" value="Isoleucyl-tRNA synthetase,cytoplasmic"/>
    <property type="match status" value="1"/>
</dbReference>
<dbReference type="PRINTS" id="PR00984">
    <property type="entry name" value="TRNASYNTHILE"/>
</dbReference>
<keyword evidence="4 10" id="KW-0547">Nucleotide-binding</keyword>
<dbReference type="SUPFAM" id="SSF52374">
    <property type="entry name" value="Nucleotidylyl transferase"/>
    <property type="match status" value="1"/>
</dbReference>
<dbReference type="HAMAP" id="MF_02003">
    <property type="entry name" value="Ile_tRNA_synth_type2"/>
    <property type="match status" value="1"/>
</dbReference>
<keyword evidence="6 10" id="KW-0648">Protein biosynthesis</keyword>
<dbReference type="Gene3D" id="3.40.50.620">
    <property type="entry name" value="HUPs"/>
    <property type="match status" value="2"/>
</dbReference>
<feature type="transmembrane region" description="Helical" evidence="11">
    <location>
        <begin position="704"/>
        <end position="725"/>
    </location>
</feature>
<feature type="domain" description="Aminoacyl-tRNA synthetase class Ia" evidence="12">
    <location>
        <begin position="18"/>
        <end position="635"/>
    </location>
</feature>
<dbReference type="Gene3D" id="1.10.730.10">
    <property type="entry name" value="Isoleucyl-tRNA Synthetase, Domain 1"/>
    <property type="match status" value="1"/>
</dbReference>
<evidence type="ECO:0000313" key="15">
    <source>
        <dbReference type="Proteomes" id="UP000078387"/>
    </source>
</evidence>
<reference evidence="14 15" key="1">
    <citation type="submission" date="2016-05" db="EMBL/GenBank/DDBJ databases">
        <title>First whole genome sequencing of Entamoeba histolytica HM1:IMSS-clone-6.</title>
        <authorList>
            <person name="Mukherjee Avik.K."/>
            <person name="Izumyama S."/>
            <person name="Nakada-Tsukui K."/>
            <person name="Nozaki T."/>
        </authorList>
    </citation>
    <scope>NUCLEOTIDE SEQUENCE [LARGE SCALE GENOMIC DNA]</scope>
    <source>
        <strain evidence="14 15">HM1:IMSS clone 6</strain>
    </source>
</reference>
<dbReference type="NCBIfam" id="TIGR00392">
    <property type="entry name" value="ileS"/>
    <property type="match status" value="1"/>
</dbReference>
<dbReference type="SUPFAM" id="SSF50677">
    <property type="entry name" value="ValRS/IleRS/LeuRS editing domain"/>
    <property type="match status" value="1"/>
</dbReference>
<dbReference type="AlphaFoldDB" id="A0A5K1VNZ7"/>
<feature type="domain" description="Methionyl/Valyl/Leucyl/Isoleucyl-tRNA synthetase anticodon-binding" evidence="13">
    <location>
        <begin position="683"/>
        <end position="838"/>
    </location>
</feature>
<evidence type="ECO:0000259" key="13">
    <source>
        <dbReference type="Pfam" id="PF08264"/>
    </source>
</evidence>
<dbReference type="OMA" id="EIIVIHK"/>
<dbReference type="CDD" id="cd07961">
    <property type="entry name" value="Anticodon_Ia_Ile_ABEc"/>
    <property type="match status" value="1"/>
</dbReference>
<evidence type="ECO:0000259" key="12">
    <source>
        <dbReference type="Pfam" id="PF00133"/>
    </source>
</evidence>
<evidence type="ECO:0000256" key="3">
    <source>
        <dbReference type="ARBA" id="ARBA00022598"/>
    </source>
</evidence>
<evidence type="ECO:0000256" key="5">
    <source>
        <dbReference type="ARBA" id="ARBA00022840"/>
    </source>
</evidence>
<dbReference type="GO" id="GO:0006428">
    <property type="term" value="P:isoleucyl-tRNA aminoacylation"/>
    <property type="evidence" value="ECO:0007669"/>
    <property type="project" value="InterPro"/>
</dbReference>
<dbReference type="CDD" id="cd00818">
    <property type="entry name" value="IleRS_core"/>
    <property type="match status" value="1"/>
</dbReference>
<dbReference type="EMBL" id="BDEQ01000001">
    <property type="protein sequence ID" value="GAT93723.1"/>
    <property type="molecule type" value="Genomic_DNA"/>
</dbReference>
<dbReference type="InterPro" id="IPR002301">
    <property type="entry name" value="Ile-tRNA-ligase"/>
</dbReference>
<evidence type="ECO:0000256" key="10">
    <source>
        <dbReference type="RuleBase" id="RU363035"/>
    </source>
</evidence>
<dbReference type="Pfam" id="PF19302">
    <property type="entry name" value="DUF5915"/>
    <property type="match status" value="1"/>
</dbReference>
<evidence type="ECO:0000256" key="2">
    <source>
        <dbReference type="ARBA" id="ARBA00013165"/>
    </source>
</evidence>
<dbReference type="InterPro" id="IPR014729">
    <property type="entry name" value="Rossmann-like_a/b/a_fold"/>
</dbReference>
<keyword evidence="11" id="KW-0472">Membrane</keyword>
<evidence type="ECO:0000256" key="4">
    <source>
        <dbReference type="ARBA" id="ARBA00022741"/>
    </source>
</evidence>
<accession>A0A5K1VNZ7</accession>
<dbReference type="GO" id="GO:0000049">
    <property type="term" value="F:tRNA binding"/>
    <property type="evidence" value="ECO:0007669"/>
    <property type="project" value="InterPro"/>
</dbReference>
<dbReference type="Pfam" id="PF00133">
    <property type="entry name" value="tRNA-synt_1"/>
    <property type="match status" value="1"/>
</dbReference>
<keyword evidence="3 10" id="KW-0436">Ligase</keyword>
<dbReference type="VEuPathDB" id="AmoebaDB:KM1_172490"/>
<gene>
    <name evidence="14" type="ORF">CL6EHI_177660</name>
</gene>
<keyword evidence="11" id="KW-0812">Transmembrane</keyword>
<comment type="similarity">
    <text evidence="1 10">Belongs to the class-I aminoacyl-tRNA synthetase family.</text>
</comment>
<keyword evidence="5 10" id="KW-0067">ATP-binding</keyword>
<protein>
    <recommendedName>
        <fullName evidence="2">isoleucine--tRNA ligase</fullName>
        <ecNumber evidence="2">6.1.1.5</ecNumber>
    </recommendedName>
    <alternativeName>
        <fullName evidence="8">Isoleucyl-tRNA synthetase</fullName>
    </alternativeName>
</protein>